<evidence type="ECO:0000256" key="2">
    <source>
        <dbReference type="ARBA" id="ARBA00022737"/>
    </source>
</evidence>
<protein>
    <recommendedName>
        <fullName evidence="3">ABC transporter domain-containing protein</fullName>
    </recommendedName>
</protein>
<keyword evidence="1" id="KW-0813">Transport</keyword>
<dbReference type="InterPro" id="IPR003439">
    <property type="entry name" value="ABC_transporter-like_ATP-bd"/>
</dbReference>
<gene>
    <name evidence="4" type="ORF">IFM89_013774</name>
</gene>
<dbReference type="Proteomes" id="UP000631114">
    <property type="component" value="Unassembled WGS sequence"/>
</dbReference>
<dbReference type="GO" id="GO:0015421">
    <property type="term" value="F:ABC-type oligopeptide transporter activity"/>
    <property type="evidence" value="ECO:0007669"/>
    <property type="project" value="TreeGrafter"/>
</dbReference>
<feature type="domain" description="ABC transporter" evidence="3">
    <location>
        <begin position="4"/>
        <end position="79"/>
    </location>
</feature>
<dbReference type="AlphaFoldDB" id="A0A835HUT7"/>
<dbReference type="OrthoDB" id="6500128at2759"/>
<evidence type="ECO:0000313" key="5">
    <source>
        <dbReference type="Proteomes" id="UP000631114"/>
    </source>
</evidence>
<dbReference type="Gene3D" id="3.40.50.300">
    <property type="entry name" value="P-loop containing nucleotide triphosphate hydrolases"/>
    <property type="match status" value="1"/>
</dbReference>
<dbReference type="GO" id="GO:0005743">
    <property type="term" value="C:mitochondrial inner membrane"/>
    <property type="evidence" value="ECO:0007669"/>
    <property type="project" value="TreeGrafter"/>
</dbReference>
<evidence type="ECO:0000259" key="3">
    <source>
        <dbReference type="Pfam" id="PF00005"/>
    </source>
</evidence>
<dbReference type="GO" id="GO:0005524">
    <property type="term" value="F:ATP binding"/>
    <property type="evidence" value="ECO:0007669"/>
    <property type="project" value="InterPro"/>
</dbReference>
<evidence type="ECO:0000256" key="1">
    <source>
        <dbReference type="ARBA" id="ARBA00022448"/>
    </source>
</evidence>
<dbReference type="EMBL" id="JADFTS010000005">
    <property type="protein sequence ID" value="KAF9605104.1"/>
    <property type="molecule type" value="Genomic_DNA"/>
</dbReference>
<sequence length="184" mass="20562">MLTIRENITYGKENVTEAELTKATVLANAHEFISSMKDGYETYCRERGLQLSGGQKQRIALARAILKNPAILLLDEATSALDSVSENLVQDDDWQNTRSCSSPTVYKTRTNSIFMNGPSPNAFDLNWHTIPSPGTTIICPQVFDSDWHIMLHSGTSAPNVFDSNWHTMPRPGTIIIYPQVFDLD</sequence>
<dbReference type="PANTHER" id="PTHR43394">
    <property type="entry name" value="ATP-DEPENDENT PERMEASE MDL1, MITOCHONDRIAL"/>
    <property type="match status" value="1"/>
</dbReference>
<comment type="caution">
    <text evidence="4">The sequence shown here is derived from an EMBL/GenBank/DDBJ whole genome shotgun (WGS) entry which is preliminary data.</text>
</comment>
<dbReference type="GO" id="GO:0090374">
    <property type="term" value="P:oligopeptide export from mitochondrion"/>
    <property type="evidence" value="ECO:0007669"/>
    <property type="project" value="TreeGrafter"/>
</dbReference>
<keyword evidence="5" id="KW-1185">Reference proteome</keyword>
<evidence type="ECO:0000313" key="4">
    <source>
        <dbReference type="EMBL" id="KAF9605104.1"/>
    </source>
</evidence>
<dbReference type="InterPro" id="IPR039421">
    <property type="entry name" value="Type_1_exporter"/>
</dbReference>
<proteinExistence type="predicted"/>
<dbReference type="GO" id="GO:0016887">
    <property type="term" value="F:ATP hydrolysis activity"/>
    <property type="evidence" value="ECO:0007669"/>
    <property type="project" value="InterPro"/>
</dbReference>
<accession>A0A835HUT7</accession>
<dbReference type="SUPFAM" id="SSF52540">
    <property type="entry name" value="P-loop containing nucleoside triphosphate hydrolases"/>
    <property type="match status" value="1"/>
</dbReference>
<keyword evidence="2" id="KW-0677">Repeat</keyword>
<dbReference type="PANTHER" id="PTHR43394:SF11">
    <property type="entry name" value="ATP-BINDING CASSETTE TRANSPORTER"/>
    <property type="match status" value="1"/>
</dbReference>
<reference evidence="4 5" key="1">
    <citation type="submission" date="2020-10" db="EMBL/GenBank/DDBJ databases">
        <title>The Coptis chinensis genome and diversification of protoberbering-type alkaloids.</title>
        <authorList>
            <person name="Wang B."/>
            <person name="Shu S."/>
            <person name="Song C."/>
            <person name="Liu Y."/>
        </authorList>
    </citation>
    <scope>NUCLEOTIDE SEQUENCE [LARGE SCALE GENOMIC DNA]</scope>
    <source>
        <strain evidence="4">HL-2020</strain>
        <tissue evidence="4">Leaf</tissue>
    </source>
</reference>
<organism evidence="4 5">
    <name type="scientific">Coptis chinensis</name>
    <dbReference type="NCBI Taxonomy" id="261450"/>
    <lineage>
        <taxon>Eukaryota</taxon>
        <taxon>Viridiplantae</taxon>
        <taxon>Streptophyta</taxon>
        <taxon>Embryophyta</taxon>
        <taxon>Tracheophyta</taxon>
        <taxon>Spermatophyta</taxon>
        <taxon>Magnoliopsida</taxon>
        <taxon>Ranunculales</taxon>
        <taxon>Ranunculaceae</taxon>
        <taxon>Coptidoideae</taxon>
        <taxon>Coptis</taxon>
    </lineage>
</organism>
<dbReference type="InterPro" id="IPR027417">
    <property type="entry name" value="P-loop_NTPase"/>
</dbReference>
<name>A0A835HUT7_9MAGN</name>
<dbReference type="Pfam" id="PF00005">
    <property type="entry name" value="ABC_tran"/>
    <property type="match status" value="1"/>
</dbReference>